<dbReference type="RefSeq" id="WP_353980232.1">
    <property type="nucleotide sequence ID" value="NZ_CP159578.1"/>
</dbReference>
<reference evidence="3" key="1">
    <citation type="submission" date="2024-06" db="EMBL/GenBank/DDBJ databases">
        <title>Complete genome of Salinicola endophyticus HNIBRBA4755.</title>
        <authorList>
            <person name="Shin S.Y."/>
            <person name="Kang H."/>
            <person name="Song J."/>
        </authorList>
    </citation>
    <scope>NUCLEOTIDE SEQUENCE</scope>
    <source>
        <strain evidence="3">HNIBRBA4755</strain>
    </source>
</reference>
<gene>
    <name evidence="3" type="ORF">ABV408_17895</name>
</gene>
<evidence type="ECO:0000313" key="3">
    <source>
        <dbReference type="EMBL" id="XCJ79291.1"/>
    </source>
</evidence>
<evidence type="ECO:0000259" key="2">
    <source>
        <dbReference type="Pfam" id="PF00857"/>
    </source>
</evidence>
<organism evidence="3">
    <name type="scientific">Salinicola endophyticus</name>
    <dbReference type="NCBI Taxonomy" id="1949083"/>
    <lineage>
        <taxon>Bacteria</taxon>
        <taxon>Pseudomonadati</taxon>
        <taxon>Pseudomonadota</taxon>
        <taxon>Gammaproteobacteria</taxon>
        <taxon>Oceanospirillales</taxon>
        <taxon>Halomonadaceae</taxon>
        <taxon>Salinicola</taxon>
    </lineage>
</organism>
<dbReference type="Gene3D" id="3.40.50.850">
    <property type="entry name" value="Isochorismatase-like"/>
    <property type="match status" value="1"/>
</dbReference>
<protein>
    <submittedName>
        <fullName evidence="3">Isochorismatase family protein</fullName>
    </submittedName>
</protein>
<dbReference type="Pfam" id="PF00857">
    <property type="entry name" value="Isochorismatase"/>
    <property type="match status" value="1"/>
</dbReference>
<sequence>MPATALLLIDVQASFPARDYWDEALAERWRPHQRRLLDLARETGVPLVRIFHQAPGSATPFDPESGLIRPLAGFDDDADVTFHKTAHNAFSDTGLERWLRLNRIERLAISGIRTEQCCETTARVGSDLGFAVDFVSEATLTFPMSRAGHTWSAAEIRARTELVLEGRFARIVDVETLATEWRGAREAA</sequence>
<dbReference type="PANTHER" id="PTHR43540">
    <property type="entry name" value="PEROXYUREIDOACRYLATE/UREIDOACRYLATE AMIDOHYDROLASE-RELATED"/>
    <property type="match status" value="1"/>
</dbReference>
<proteinExistence type="predicted"/>
<keyword evidence="1" id="KW-0378">Hydrolase</keyword>
<dbReference type="PANTHER" id="PTHR43540:SF6">
    <property type="entry name" value="ISOCHORISMATASE-LIKE DOMAIN-CONTAINING PROTEIN"/>
    <property type="match status" value="1"/>
</dbReference>
<dbReference type="GO" id="GO:0016787">
    <property type="term" value="F:hydrolase activity"/>
    <property type="evidence" value="ECO:0007669"/>
    <property type="project" value="UniProtKB-KW"/>
</dbReference>
<dbReference type="EMBL" id="CP159578">
    <property type="protein sequence ID" value="XCJ79291.1"/>
    <property type="molecule type" value="Genomic_DNA"/>
</dbReference>
<dbReference type="InterPro" id="IPR000868">
    <property type="entry name" value="Isochorismatase-like_dom"/>
</dbReference>
<evidence type="ECO:0000256" key="1">
    <source>
        <dbReference type="ARBA" id="ARBA00022801"/>
    </source>
</evidence>
<dbReference type="SUPFAM" id="SSF52499">
    <property type="entry name" value="Isochorismatase-like hydrolases"/>
    <property type="match status" value="1"/>
</dbReference>
<dbReference type="InterPro" id="IPR050272">
    <property type="entry name" value="Isochorismatase-like_hydrls"/>
</dbReference>
<dbReference type="InterPro" id="IPR036380">
    <property type="entry name" value="Isochorismatase-like_sf"/>
</dbReference>
<dbReference type="AlphaFoldDB" id="A0AB74U4W7"/>
<name>A0AB74U4W7_9GAMM</name>
<feature type="domain" description="Isochorismatase-like" evidence="2">
    <location>
        <begin position="4"/>
        <end position="163"/>
    </location>
</feature>
<accession>A0AB74U4W7</accession>